<dbReference type="Proteomes" id="UP000316426">
    <property type="component" value="Chromosome"/>
</dbReference>
<gene>
    <name evidence="2" type="ORF">Spa11_46420</name>
</gene>
<evidence type="ECO:0000313" key="3">
    <source>
        <dbReference type="Proteomes" id="UP000316426"/>
    </source>
</evidence>
<name>A0A518KF64_9BACT</name>
<proteinExistence type="predicted"/>
<organism evidence="2 3">
    <name type="scientific">Botrimarina mediterranea</name>
    <dbReference type="NCBI Taxonomy" id="2528022"/>
    <lineage>
        <taxon>Bacteria</taxon>
        <taxon>Pseudomonadati</taxon>
        <taxon>Planctomycetota</taxon>
        <taxon>Planctomycetia</taxon>
        <taxon>Pirellulales</taxon>
        <taxon>Lacipirellulaceae</taxon>
        <taxon>Botrimarina</taxon>
    </lineage>
</organism>
<accession>A0A518KF64</accession>
<keyword evidence="1" id="KW-0732">Signal</keyword>
<evidence type="ECO:0000313" key="2">
    <source>
        <dbReference type="EMBL" id="QDV76412.1"/>
    </source>
</evidence>
<sequence precursor="true">MRPLLIVLAGLCASTATSLAVYAAVQLERKPYVEVLQGGLVRTTAEDFVLSCSVSHVLHVNRSPAATPEEQLEKADYHEHGDVWFSKPDLFGQATERASRMVRRQLDRTGRELQIEVLQGEGMPTLVFVHHDDQEAANRVARHLAIELAENGVKLMN</sequence>
<feature type="signal peptide" evidence="1">
    <location>
        <begin position="1"/>
        <end position="23"/>
    </location>
</feature>
<evidence type="ECO:0000256" key="1">
    <source>
        <dbReference type="SAM" id="SignalP"/>
    </source>
</evidence>
<reference evidence="2 3" key="1">
    <citation type="submission" date="2019-02" db="EMBL/GenBank/DDBJ databases">
        <title>Deep-cultivation of Planctomycetes and their phenomic and genomic characterization uncovers novel biology.</title>
        <authorList>
            <person name="Wiegand S."/>
            <person name="Jogler M."/>
            <person name="Boedeker C."/>
            <person name="Pinto D."/>
            <person name="Vollmers J."/>
            <person name="Rivas-Marin E."/>
            <person name="Kohn T."/>
            <person name="Peeters S.H."/>
            <person name="Heuer A."/>
            <person name="Rast P."/>
            <person name="Oberbeckmann S."/>
            <person name="Bunk B."/>
            <person name="Jeske O."/>
            <person name="Meyerdierks A."/>
            <person name="Storesund J.E."/>
            <person name="Kallscheuer N."/>
            <person name="Luecker S."/>
            <person name="Lage O.M."/>
            <person name="Pohl T."/>
            <person name="Merkel B.J."/>
            <person name="Hornburger P."/>
            <person name="Mueller R.-W."/>
            <person name="Bruemmer F."/>
            <person name="Labrenz M."/>
            <person name="Spormann A.M."/>
            <person name="Op den Camp H."/>
            <person name="Overmann J."/>
            <person name="Amann R."/>
            <person name="Jetten M.S.M."/>
            <person name="Mascher T."/>
            <person name="Medema M.H."/>
            <person name="Devos D.P."/>
            <person name="Kaster A.-K."/>
            <person name="Ovreas L."/>
            <person name="Rohde M."/>
            <person name="Galperin M.Y."/>
            <person name="Jogler C."/>
        </authorList>
    </citation>
    <scope>NUCLEOTIDE SEQUENCE [LARGE SCALE GENOMIC DNA]</scope>
    <source>
        <strain evidence="2 3">Spa11</strain>
    </source>
</reference>
<protein>
    <submittedName>
        <fullName evidence="2">Uncharacterized protein</fullName>
    </submittedName>
</protein>
<keyword evidence="3" id="KW-1185">Reference proteome</keyword>
<dbReference type="KEGG" id="bmei:Spa11_46420"/>
<dbReference type="AlphaFoldDB" id="A0A518KF64"/>
<dbReference type="EMBL" id="CP036349">
    <property type="protein sequence ID" value="QDV76412.1"/>
    <property type="molecule type" value="Genomic_DNA"/>
</dbReference>
<dbReference type="RefSeq" id="WP_145116847.1">
    <property type="nucleotide sequence ID" value="NZ_CP036349.1"/>
</dbReference>
<feature type="chain" id="PRO_5022110864" evidence="1">
    <location>
        <begin position="24"/>
        <end position="157"/>
    </location>
</feature>